<reference evidence="2" key="1">
    <citation type="submission" date="2021-02" db="EMBL/GenBank/DDBJ databases">
        <authorList>
            <person name="Dougan E. K."/>
            <person name="Rhodes N."/>
            <person name="Thang M."/>
            <person name="Chan C."/>
        </authorList>
    </citation>
    <scope>NUCLEOTIDE SEQUENCE</scope>
</reference>
<dbReference type="EMBL" id="CAJNNW010012674">
    <property type="protein sequence ID" value="CAE8654557.1"/>
    <property type="molecule type" value="Genomic_DNA"/>
</dbReference>
<protein>
    <submittedName>
        <fullName evidence="2">Uncharacterized protein</fullName>
    </submittedName>
</protein>
<keyword evidence="1" id="KW-1133">Transmembrane helix</keyword>
<dbReference type="Proteomes" id="UP000626109">
    <property type="component" value="Unassembled WGS sequence"/>
</dbReference>
<dbReference type="Proteomes" id="UP000654075">
    <property type="component" value="Unassembled WGS sequence"/>
</dbReference>
<dbReference type="EMBL" id="CAJNNW010037651">
    <property type="protein sequence ID" value="CAE8743511.1"/>
    <property type="molecule type" value="Genomic_DNA"/>
</dbReference>
<evidence type="ECO:0000313" key="3">
    <source>
        <dbReference type="EMBL" id="CAE8654557.1"/>
    </source>
</evidence>
<proteinExistence type="predicted"/>
<comment type="caution">
    <text evidence="2">The sequence shown here is derived from an EMBL/GenBank/DDBJ whole genome shotgun (WGS) entry which is preliminary data.</text>
</comment>
<dbReference type="AlphaFoldDB" id="A0A813DGX5"/>
<sequence length="188" mass="20671">MGCAPSVVHRVASPKNEFARVVPHTPPAQVDEGGAFNAEPRILVQSELPVFRDEGFLPNDSVSFVSFCVFHDEVDHMTDHTLPPCLGSHCEHIQNLDTILKVMKEFPHELCEMVVSRSILARARGSEARGHVTWLSGLLLFLLLLLLLVVVVVVLLLFCCCCCCCFLLLLLFVVVAGISGCGMLSQDR</sequence>
<evidence type="ECO:0000313" key="4">
    <source>
        <dbReference type="EMBL" id="CAE8743511.1"/>
    </source>
</evidence>
<keyword evidence="5" id="KW-1185">Reference proteome</keyword>
<feature type="transmembrane region" description="Helical" evidence="1">
    <location>
        <begin position="155"/>
        <end position="178"/>
    </location>
</feature>
<feature type="transmembrane region" description="Helical" evidence="1">
    <location>
        <begin position="132"/>
        <end position="149"/>
    </location>
</feature>
<evidence type="ECO:0000256" key="1">
    <source>
        <dbReference type="SAM" id="Phobius"/>
    </source>
</evidence>
<gene>
    <name evidence="2" type="ORF">PGLA1383_LOCUS4377</name>
    <name evidence="3" type="ORF">PGLA2088_LOCUS11080</name>
    <name evidence="4" type="ORF">PGLA2088_LOCUS51429</name>
</gene>
<keyword evidence="1" id="KW-0472">Membrane</keyword>
<dbReference type="EMBL" id="CAJNNV010001646">
    <property type="protein sequence ID" value="CAE8585469.1"/>
    <property type="molecule type" value="Genomic_DNA"/>
</dbReference>
<evidence type="ECO:0000313" key="5">
    <source>
        <dbReference type="Proteomes" id="UP000654075"/>
    </source>
</evidence>
<accession>A0A813DGX5</accession>
<evidence type="ECO:0000313" key="2">
    <source>
        <dbReference type="EMBL" id="CAE8585469.1"/>
    </source>
</evidence>
<name>A0A813DGX5_POLGL</name>
<organism evidence="2 5">
    <name type="scientific">Polarella glacialis</name>
    <name type="common">Dinoflagellate</name>
    <dbReference type="NCBI Taxonomy" id="89957"/>
    <lineage>
        <taxon>Eukaryota</taxon>
        <taxon>Sar</taxon>
        <taxon>Alveolata</taxon>
        <taxon>Dinophyceae</taxon>
        <taxon>Suessiales</taxon>
        <taxon>Suessiaceae</taxon>
        <taxon>Polarella</taxon>
    </lineage>
</organism>
<keyword evidence="1" id="KW-0812">Transmembrane</keyword>